<dbReference type="Gene3D" id="3.40.50.2000">
    <property type="entry name" value="Glycogen Phosphorylase B"/>
    <property type="match status" value="2"/>
</dbReference>
<organism evidence="2">
    <name type="scientific">Castellaniella ginsengisoli</name>
    <dbReference type="NCBI Taxonomy" id="546114"/>
    <lineage>
        <taxon>Bacteria</taxon>
        <taxon>Pseudomonadati</taxon>
        <taxon>Pseudomonadota</taxon>
        <taxon>Betaproteobacteria</taxon>
        <taxon>Burkholderiales</taxon>
        <taxon>Alcaligenaceae</taxon>
        <taxon>Castellaniella</taxon>
    </lineage>
</organism>
<dbReference type="Pfam" id="PF13579">
    <property type="entry name" value="Glyco_trans_4_4"/>
    <property type="match status" value="1"/>
</dbReference>
<reference evidence="2" key="1">
    <citation type="submission" date="2024-05" db="EMBL/GenBank/DDBJ databases">
        <authorList>
            <person name="Luo Y.-C."/>
            <person name="Nicholds J."/>
            <person name="Mortimer T."/>
            <person name="Maboni G."/>
        </authorList>
    </citation>
    <scope>NUCLEOTIDE SEQUENCE</scope>
    <source>
        <strain evidence="2">153920</strain>
    </source>
</reference>
<dbReference type="EMBL" id="CP158252">
    <property type="protein sequence ID" value="XDJ42209.1"/>
    <property type="molecule type" value="Genomic_DNA"/>
</dbReference>
<name>A0AB39CJX0_9BURK</name>
<sequence>MTSLAIVSHHAVDLLRFRGSLIRDLAVSGVRVRCLAPDYDASTRAALVALGAEPVDYRLQRTGMNPVRDLAAIAGLVRILRRLAPDVVFAFSTKPMVYGTLAAWLAGVPRRVAMVEGAGYVFTSAGGRPGWRRRALRFAVEALYRVALGRAHRVVFLNPDDRREFIERGLAASAKSVLLGGIGVDLQAWRVAPPVTEPMSFLLVGRLLREKGIVEYAAAARRVKARHPQVRFILLGGLDSNPGGLDRPQVQAWVDEGLLEWPGHVPVQPWMARASVFVLPSYREGVPLSTQEAMAMGRPVITTDVPGCRETVQDGLNGYLVPARDADALAGAMLRFVEDPERVVSMGRASRRLAEACFDVRKINQKLTAWLLA</sequence>
<feature type="domain" description="Glycosyltransferase subfamily 4-like N-terminal" evidence="1">
    <location>
        <begin position="20"/>
        <end position="172"/>
    </location>
</feature>
<dbReference type="SUPFAM" id="SSF53756">
    <property type="entry name" value="UDP-Glycosyltransferase/glycogen phosphorylase"/>
    <property type="match status" value="1"/>
</dbReference>
<dbReference type="InterPro" id="IPR028098">
    <property type="entry name" value="Glyco_trans_4-like_N"/>
</dbReference>
<accession>A0AB39CJX0</accession>
<dbReference type="RefSeq" id="WP_368643543.1">
    <property type="nucleotide sequence ID" value="NZ_CP158252.1"/>
</dbReference>
<protein>
    <submittedName>
        <fullName evidence="2">Glycosyltransferase family 4 protein</fullName>
    </submittedName>
</protein>
<dbReference type="CDD" id="cd03808">
    <property type="entry name" value="GT4_CapM-like"/>
    <property type="match status" value="1"/>
</dbReference>
<dbReference type="AlphaFoldDB" id="A0AB39CJX0"/>
<evidence type="ECO:0000259" key="1">
    <source>
        <dbReference type="Pfam" id="PF13579"/>
    </source>
</evidence>
<dbReference type="PANTHER" id="PTHR12526:SF638">
    <property type="entry name" value="SPORE COAT PROTEIN SA"/>
    <property type="match status" value="1"/>
</dbReference>
<dbReference type="Pfam" id="PF13692">
    <property type="entry name" value="Glyco_trans_1_4"/>
    <property type="match status" value="1"/>
</dbReference>
<dbReference type="PANTHER" id="PTHR12526">
    <property type="entry name" value="GLYCOSYLTRANSFERASE"/>
    <property type="match status" value="1"/>
</dbReference>
<dbReference type="GO" id="GO:0016757">
    <property type="term" value="F:glycosyltransferase activity"/>
    <property type="evidence" value="ECO:0007669"/>
    <property type="project" value="TreeGrafter"/>
</dbReference>
<evidence type="ECO:0000313" key="2">
    <source>
        <dbReference type="EMBL" id="XDJ42209.1"/>
    </source>
</evidence>
<gene>
    <name evidence="2" type="ORF">ABRY99_01155</name>
</gene>
<proteinExistence type="predicted"/>